<sequence>MAVKTAIIGLGIMGRRMLEHMLPHEEFAPVAMWDPAPEACAEAQMLAPGVPLAASAEAAMAAADLVYLACPPVPRKAYALAAAPAGKAVFLEKPLGVDLGESEALVAALEASGVPAAVNFTQAAGEALANISDAASSGAMGEMAGVDMVVTYAAWPRAWQQAADWLRFRAEGGMTREVLSHFLFFTQRILGPLSVVWAQPSYPADTALCETALLARLETVGGVPVSILASVGGAQPDRQEFTVKGSLASHRVSNFSDESVSRGGPFEPVSPTPADPRAVALRAQLDALALCVAGRPHPLATPREALDVQRLVEEMLRGSDR</sequence>
<dbReference type="Gene3D" id="3.40.50.720">
    <property type="entry name" value="NAD(P)-binding Rossmann-like Domain"/>
    <property type="match status" value="1"/>
</dbReference>
<dbReference type="Proteomes" id="UP000006230">
    <property type="component" value="Unassembled WGS sequence"/>
</dbReference>
<dbReference type="EMBL" id="AATQ01000020">
    <property type="protein sequence ID" value="EAU45884.1"/>
    <property type="molecule type" value="Genomic_DNA"/>
</dbReference>
<evidence type="ECO:0000313" key="3">
    <source>
        <dbReference type="EMBL" id="EAU45884.1"/>
    </source>
</evidence>
<dbReference type="PANTHER" id="PTHR43818:SF11">
    <property type="entry name" value="BCDNA.GH03377"/>
    <property type="match status" value="1"/>
</dbReference>
<name>Q0FP19_SALBH</name>
<protein>
    <recommendedName>
        <fullName evidence="2">Gfo/Idh/MocA-like oxidoreductase N-terminal domain-containing protein</fullName>
    </recommendedName>
</protein>
<dbReference type="RefSeq" id="WP_007799276.1">
    <property type="nucleotide sequence ID" value="NZ_DS022276.1"/>
</dbReference>
<dbReference type="SUPFAM" id="SSF55347">
    <property type="entry name" value="Glyceraldehyde-3-phosphate dehydrogenase-like, C-terminal domain"/>
    <property type="match status" value="1"/>
</dbReference>
<accession>Q0FP19</accession>
<dbReference type="InterPro" id="IPR050463">
    <property type="entry name" value="Gfo/Idh/MocA_oxidrdct_glycsds"/>
</dbReference>
<keyword evidence="1" id="KW-0560">Oxidoreductase</keyword>
<evidence type="ECO:0000259" key="2">
    <source>
        <dbReference type="Pfam" id="PF01408"/>
    </source>
</evidence>
<dbReference type="Gene3D" id="3.30.360.10">
    <property type="entry name" value="Dihydrodipicolinate Reductase, domain 2"/>
    <property type="match status" value="1"/>
</dbReference>
<dbReference type="PANTHER" id="PTHR43818">
    <property type="entry name" value="BCDNA.GH03377"/>
    <property type="match status" value="1"/>
</dbReference>
<keyword evidence="4" id="KW-1185">Reference proteome</keyword>
<proteinExistence type="predicted"/>
<dbReference type="InterPro" id="IPR036291">
    <property type="entry name" value="NAD(P)-bd_dom_sf"/>
</dbReference>
<comment type="caution">
    <text evidence="3">The sequence shown here is derived from an EMBL/GenBank/DDBJ whole genome shotgun (WGS) entry which is preliminary data.</text>
</comment>
<dbReference type="Pfam" id="PF01408">
    <property type="entry name" value="GFO_IDH_MocA"/>
    <property type="match status" value="1"/>
</dbReference>
<dbReference type="GO" id="GO:0016491">
    <property type="term" value="F:oxidoreductase activity"/>
    <property type="evidence" value="ECO:0007669"/>
    <property type="project" value="UniProtKB-KW"/>
</dbReference>
<dbReference type="HOGENOM" id="CLU_023194_1_4_5"/>
<dbReference type="AlphaFoldDB" id="Q0FP19"/>
<dbReference type="OrthoDB" id="9781031at2"/>
<evidence type="ECO:0000256" key="1">
    <source>
        <dbReference type="ARBA" id="ARBA00023002"/>
    </source>
</evidence>
<dbReference type="SUPFAM" id="SSF51735">
    <property type="entry name" value="NAD(P)-binding Rossmann-fold domains"/>
    <property type="match status" value="1"/>
</dbReference>
<dbReference type="InterPro" id="IPR000683">
    <property type="entry name" value="Gfo/Idh/MocA-like_OxRdtase_N"/>
</dbReference>
<feature type="domain" description="Gfo/Idh/MocA-like oxidoreductase N-terminal" evidence="2">
    <location>
        <begin position="4"/>
        <end position="120"/>
    </location>
</feature>
<gene>
    <name evidence="3" type="ORF">R2601_21477</name>
</gene>
<dbReference type="STRING" id="314265.R2601_21477"/>
<evidence type="ECO:0000313" key="4">
    <source>
        <dbReference type="Proteomes" id="UP000006230"/>
    </source>
</evidence>
<dbReference type="GO" id="GO:0000166">
    <property type="term" value="F:nucleotide binding"/>
    <property type="evidence" value="ECO:0007669"/>
    <property type="project" value="InterPro"/>
</dbReference>
<reference evidence="3 4" key="1">
    <citation type="journal article" date="2010" name="J. Bacteriol.">
        <title>Genome sequences of Pelagibaca bermudensis HTCC2601T and Maritimibacter alkaliphilus HTCC2654T, the type strains of two marine Roseobacter genera.</title>
        <authorList>
            <person name="Thrash J.C."/>
            <person name="Cho J.C."/>
            <person name="Ferriera S."/>
            <person name="Johnson J."/>
            <person name="Vergin K.L."/>
            <person name="Giovannoni S.J."/>
        </authorList>
    </citation>
    <scope>NUCLEOTIDE SEQUENCE [LARGE SCALE GENOMIC DNA]</scope>
    <source>
        <strain evidence="4">DSM 26914 / JCM 13377 / KCTC 12554 / HTCC2601</strain>
    </source>
</reference>
<dbReference type="eggNOG" id="COG0673">
    <property type="taxonomic scope" value="Bacteria"/>
</dbReference>
<organism evidence="3 4">
    <name type="scientific">Salipiger bermudensis (strain DSM 26914 / JCM 13377 / KCTC 12554 / HTCC2601)</name>
    <name type="common">Pelagibaca bermudensis</name>
    <dbReference type="NCBI Taxonomy" id="314265"/>
    <lineage>
        <taxon>Bacteria</taxon>
        <taxon>Pseudomonadati</taxon>
        <taxon>Pseudomonadota</taxon>
        <taxon>Alphaproteobacteria</taxon>
        <taxon>Rhodobacterales</taxon>
        <taxon>Roseobacteraceae</taxon>
        <taxon>Salipiger</taxon>
    </lineage>
</organism>